<reference evidence="2 3" key="1">
    <citation type="journal article" date="2016" name="Nat. Commun.">
        <title>Thousands of microbial genomes shed light on interconnected biogeochemical processes in an aquifer system.</title>
        <authorList>
            <person name="Anantharaman K."/>
            <person name="Brown C.T."/>
            <person name="Hug L.A."/>
            <person name="Sharon I."/>
            <person name="Castelle C.J."/>
            <person name="Probst A.J."/>
            <person name="Thomas B.C."/>
            <person name="Singh A."/>
            <person name="Wilkins M.J."/>
            <person name="Karaoz U."/>
            <person name="Brodie E.L."/>
            <person name="Williams K.H."/>
            <person name="Hubbard S.S."/>
            <person name="Banfield J.F."/>
        </authorList>
    </citation>
    <scope>NUCLEOTIDE SEQUENCE [LARGE SCALE GENOMIC DNA]</scope>
</reference>
<dbReference type="Gene3D" id="1.10.10.1250">
    <property type="entry name" value="RNA polymerase, subunit delta, N-terminal domain"/>
    <property type="match status" value="1"/>
</dbReference>
<dbReference type="Proteomes" id="UP000176429">
    <property type="component" value="Unassembled WGS sequence"/>
</dbReference>
<proteinExistence type="predicted"/>
<dbReference type="InterPro" id="IPR013324">
    <property type="entry name" value="RNA_pol_sigma_r3/r4-like"/>
</dbReference>
<evidence type="ECO:0000259" key="1">
    <source>
        <dbReference type="Pfam" id="PF04545"/>
    </source>
</evidence>
<dbReference type="InterPro" id="IPR038087">
    <property type="entry name" value="RNAP_delta_N_dom_sf"/>
</dbReference>
<organism evidence="2 3">
    <name type="scientific">Candidatus Taylorbacteria bacterium RIFCSPLOWO2_02_FULL_46_40</name>
    <dbReference type="NCBI Taxonomy" id="1802329"/>
    <lineage>
        <taxon>Bacteria</taxon>
        <taxon>Candidatus Tayloriibacteriota</taxon>
    </lineage>
</organism>
<sequence length="348" mass="40227">MASVDIKPKQVVKRLLASLPERAREVLALRFGLGADPSRKTLEAIGKRYGITRERVRQIENYAIAQIRKSENYKKEKPAFDALEARLRELGGIVAEEDLLNDFSKDKSVQNHINHLLVVGEPFIKEKENDEFRHRWHIDPSMAQKIHESLRKLYKNLSDDDLVSEPDFVSSFLEHLKEVSDEMKNEEVLKRWLAISKMISKNPLGEWGKSDSPNIKSRGIRDYAFLTLRRHGSPIHFKDVAKSIEKLFGKKAHVATTHNELIKDKRFVLVGRGLYALTEWGYVPGVVRDVIKHVLKKYGPMTRDEVIDKVLKERYVKENTILVNLQNPNYFKKDKEGRYLAIESDNSS</sequence>
<dbReference type="Gene3D" id="1.10.10.10">
    <property type="entry name" value="Winged helix-like DNA-binding domain superfamily/Winged helix DNA-binding domain"/>
    <property type="match status" value="1"/>
</dbReference>
<dbReference type="PANTHER" id="PTHR30603:SF47">
    <property type="entry name" value="RNA POLYMERASE SIGMA FACTOR SIGD, CHLOROPLASTIC"/>
    <property type="match status" value="1"/>
</dbReference>
<accession>A0A1G2P126</accession>
<dbReference type="InterPro" id="IPR050239">
    <property type="entry name" value="Sigma-70_RNA_pol_init_factors"/>
</dbReference>
<dbReference type="InterPro" id="IPR036388">
    <property type="entry name" value="WH-like_DNA-bd_sf"/>
</dbReference>
<protein>
    <recommendedName>
        <fullName evidence="1">RNA polymerase sigma-70 region 4 domain-containing protein</fullName>
    </recommendedName>
</protein>
<dbReference type="GO" id="GO:0003700">
    <property type="term" value="F:DNA-binding transcription factor activity"/>
    <property type="evidence" value="ECO:0007669"/>
    <property type="project" value="InterPro"/>
</dbReference>
<dbReference type="Pfam" id="PF04545">
    <property type="entry name" value="Sigma70_r4"/>
    <property type="match status" value="1"/>
</dbReference>
<dbReference type="SUPFAM" id="SSF88659">
    <property type="entry name" value="Sigma3 and sigma4 domains of RNA polymerase sigma factors"/>
    <property type="match status" value="1"/>
</dbReference>
<evidence type="ECO:0000313" key="2">
    <source>
        <dbReference type="EMBL" id="OHA42045.1"/>
    </source>
</evidence>
<evidence type="ECO:0000313" key="3">
    <source>
        <dbReference type="Proteomes" id="UP000176429"/>
    </source>
</evidence>
<gene>
    <name evidence="2" type="ORF">A3H68_02155</name>
</gene>
<dbReference type="AlphaFoldDB" id="A0A1G2P126"/>
<dbReference type="PANTHER" id="PTHR30603">
    <property type="entry name" value="RNA POLYMERASE SIGMA FACTOR RPO"/>
    <property type="match status" value="1"/>
</dbReference>
<dbReference type="EMBL" id="MHSH01000013">
    <property type="protein sequence ID" value="OHA42045.1"/>
    <property type="molecule type" value="Genomic_DNA"/>
</dbReference>
<dbReference type="CDD" id="cd06171">
    <property type="entry name" value="Sigma70_r4"/>
    <property type="match status" value="1"/>
</dbReference>
<dbReference type="GO" id="GO:0006352">
    <property type="term" value="P:DNA-templated transcription initiation"/>
    <property type="evidence" value="ECO:0007669"/>
    <property type="project" value="InterPro"/>
</dbReference>
<feature type="domain" description="RNA polymerase sigma-70 region 4" evidence="1">
    <location>
        <begin position="15"/>
        <end position="69"/>
    </location>
</feature>
<name>A0A1G2P126_9BACT</name>
<dbReference type="PRINTS" id="PR00046">
    <property type="entry name" value="SIGMA70FCT"/>
</dbReference>
<dbReference type="InterPro" id="IPR000943">
    <property type="entry name" value="RNA_pol_sigma70"/>
</dbReference>
<dbReference type="InterPro" id="IPR007630">
    <property type="entry name" value="RNA_pol_sigma70_r4"/>
</dbReference>
<comment type="caution">
    <text evidence="2">The sequence shown here is derived from an EMBL/GenBank/DDBJ whole genome shotgun (WGS) entry which is preliminary data.</text>
</comment>